<evidence type="ECO:0000259" key="15">
    <source>
        <dbReference type="Pfam" id="PF02737"/>
    </source>
</evidence>
<dbReference type="PANTHER" id="PTHR43612">
    <property type="entry name" value="TRIFUNCTIONAL ENZYME SUBUNIT ALPHA"/>
    <property type="match status" value="1"/>
</dbReference>
<dbReference type="InterPro" id="IPR036291">
    <property type="entry name" value="NAD(P)-bd_dom_sf"/>
</dbReference>
<dbReference type="InterPro" id="IPR012799">
    <property type="entry name" value="FadB"/>
</dbReference>
<evidence type="ECO:0000256" key="12">
    <source>
        <dbReference type="ARBA" id="ARBA00023268"/>
    </source>
</evidence>
<dbReference type="NCBIfam" id="NF008727">
    <property type="entry name" value="PRK11730.1"/>
    <property type="match status" value="1"/>
</dbReference>
<feature type="domain" description="3-hydroxyacyl-CoA dehydrogenase C-terminal" evidence="14">
    <location>
        <begin position="627"/>
        <end position="687"/>
    </location>
</feature>
<evidence type="ECO:0000256" key="6">
    <source>
        <dbReference type="ARBA" id="ARBA00022963"/>
    </source>
</evidence>
<keyword evidence="9" id="KW-0443">Lipid metabolism</keyword>
<dbReference type="Gene3D" id="3.90.226.10">
    <property type="entry name" value="2-enoyl-CoA Hydratase, Chain A, domain 1"/>
    <property type="match status" value="1"/>
</dbReference>
<keyword evidence="7" id="KW-0560">Oxidoreductase</keyword>
<dbReference type="Pfam" id="PF00378">
    <property type="entry name" value="ECH_1"/>
    <property type="match status" value="1"/>
</dbReference>
<proteinExistence type="inferred from homology"/>
<evidence type="ECO:0000256" key="3">
    <source>
        <dbReference type="ARBA" id="ARBA00008750"/>
    </source>
</evidence>
<keyword evidence="17" id="KW-1185">Reference proteome</keyword>
<evidence type="ECO:0000313" key="16">
    <source>
        <dbReference type="EMBL" id="GLS26943.1"/>
    </source>
</evidence>
<dbReference type="InterPro" id="IPR050136">
    <property type="entry name" value="FA_oxidation_alpha_subunit"/>
</dbReference>
<dbReference type="Pfam" id="PF00725">
    <property type="entry name" value="3HCDH"/>
    <property type="match status" value="2"/>
</dbReference>
<gene>
    <name evidence="16" type="primary">fadB_1</name>
    <name evidence="16" type="ORF">GCM10007877_26620</name>
</gene>
<accession>A0AA37WN06</accession>
<protein>
    <recommendedName>
        <fullName evidence="4">enoyl-CoA hydratase</fullName>
        <ecNumber evidence="4">4.2.1.17</ecNumber>
    </recommendedName>
</protein>
<organism evidence="16 17">
    <name type="scientific">Marinibactrum halimedae</name>
    <dbReference type="NCBI Taxonomy" id="1444977"/>
    <lineage>
        <taxon>Bacteria</taxon>
        <taxon>Pseudomonadati</taxon>
        <taxon>Pseudomonadota</taxon>
        <taxon>Gammaproteobacteria</taxon>
        <taxon>Cellvibrionales</taxon>
        <taxon>Cellvibrionaceae</taxon>
        <taxon>Marinibactrum</taxon>
    </lineage>
</organism>
<reference evidence="16 17" key="1">
    <citation type="journal article" date="2014" name="Int. J. Syst. Evol. Microbiol.">
        <title>Complete genome sequence of Corynebacterium casei LMG S-19264T (=DSM 44701T), isolated from a smear-ripened cheese.</title>
        <authorList>
            <consortium name="US DOE Joint Genome Institute (JGI-PGF)"/>
            <person name="Walter F."/>
            <person name="Albersmeier A."/>
            <person name="Kalinowski J."/>
            <person name="Ruckert C."/>
        </authorList>
    </citation>
    <scope>NUCLEOTIDE SEQUENCE [LARGE SCALE GENOMIC DNA]</scope>
    <source>
        <strain evidence="16 17">NBRC 110095</strain>
    </source>
</reference>
<evidence type="ECO:0000256" key="5">
    <source>
        <dbReference type="ARBA" id="ARBA00022832"/>
    </source>
</evidence>
<dbReference type="InterPro" id="IPR029045">
    <property type="entry name" value="ClpP/crotonase-like_dom_sf"/>
</dbReference>
<dbReference type="SUPFAM" id="SSF51735">
    <property type="entry name" value="NAD(P)-binding Rossmann-fold domains"/>
    <property type="match status" value="1"/>
</dbReference>
<dbReference type="GO" id="GO:0006635">
    <property type="term" value="P:fatty acid beta-oxidation"/>
    <property type="evidence" value="ECO:0007669"/>
    <property type="project" value="TreeGrafter"/>
</dbReference>
<comment type="caution">
    <text evidence="16">The sequence shown here is derived from an EMBL/GenBank/DDBJ whole genome shotgun (WGS) entry which is preliminary data.</text>
</comment>
<sequence length="714" mass="76666">MIFEGKALQVQEIESGVVELLFNAEGSVNKFDDTTVSELGSALSKIEAHPGLKGVLVTSGKSAFIVGADITEFTSVFKGGALAIKAHLKKNLDNFNRLEDLPVPTVVAISGFALGGGLEFALSCDFRIAAEDARVGLPETKLGLIPGWGGTCRLPRIAGVPTAVEWICSGSDNRANDALTAGVVDGVVAVESLRESALITLRRCMSGELDYKTRRERKLQPLSFNDIESMMAFETSKGFVGAQAGKHYPAPMEAIKVIERSAKLGRDEALPLETDGFTKMALTSAAQALVGVFLSDQYIVKKAKDMAKQSDQSVSDTLVLGAGIMGGGIAYQAALKGLNVSMKDIAQSGLDLGMSEAAKLLTKRVNRGKMKADGMAGVLNRITPTLTLDAEIGSDIVIEAVVENPKVKHAVLADVESRVSDGCVVASNTSTISIDYLAESLNRPENFCGMHFFNPVHAMPLVEVIRGAKTSESTVARTVACAQAMGKKAIVVNDCPGFLINRVLFPYFAGFSMLVRDGVSYQAIDKAMENWGWPMGPAYLLDVIGMDTAVHCETVLSEGFPDRMGKTFKAAMDVMYENERLGQKNGKGFYDYQKDKRGKPKKVVSEEALSLLAPHVSSATELGPDDIVARMMLPMATEIARCLEEGIVASPAEADMALLYGLGFPPFRGGVFRWMDDLGVDKICEMASSFENLSPLYQSTAGMLDKAEKNESYY</sequence>
<dbReference type="SUPFAM" id="SSF48179">
    <property type="entry name" value="6-phosphogluconate dehydrogenase C-terminal domain-like"/>
    <property type="match status" value="2"/>
</dbReference>
<name>A0AA37WN06_9GAMM</name>
<evidence type="ECO:0000256" key="7">
    <source>
        <dbReference type="ARBA" id="ARBA00023002"/>
    </source>
</evidence>
<dbReference type="GO" id="GO:0004300">
    <property type="term" value="F:enoyl-CoA hydratase activity"/>
    <property type="evidence" value="ECO:0007669"/>
    <property type="project" value="UniProtKB-EC"/>
</dbReference>
<evidence type="ECO:0000256" key="8">
    <source>
        <dbReference type="ARBA" id="ARBA00023027"/>
    </source>
</evidence>
<keyword evidence="8" id="KW-0520">NAD</keyword>
<evidence type="ECO:0000256" key="9">
    <source>
        <dbReference type="ARBA" id="ARBA00023098"/>
    </source>
</evidence>
<dbReference type="GO" id="GO:0036125">
    <property type="term" value="C:fatty acid beta-oxidation multienzyme complex"/>
    <property type="evidence" value="ECO:0007669"/>
    <property type="project" value="InterPro"/>
</dbReference>
<dbReference type="InterPro" id="IPR008927">
    <property type="entry name" value="6-PGluconate_DH-like_C_sf"/>
</dbReference>
<dbReference type="EC" id="4.2.1.17" evidence="4"/>
<dbReference type="InterPro" id="IPR006108">
    <property type="entry name" value="3HC_DH_C"/>
</dbReference>
<dbReference type="Proteomes" id="UP001156870">
    <property type="component" value="Unassembled WGS sequence"/>
</dbReference>
<dbReference type="PANTHER" id="PTHR43612:SF3">
    <property type="entry name" value="TRIFUNCTIONAL ENZYME SUBUNIT ALPHA, MITOCHONDRIAL"/>
    <property type="match status" value="1"/>
</dbReference>
<dbReference type="GO" id="GO:0016509">
    <property type="term" value="F:long-chain (3S)-3-hydroxyacyl-CoA dehydrogenase (NAD+) activity"/>
    <property type="evidence" value="ECO:0007669"/>
    <property type="project" value="TreeGrafter"/>
</dbReference>
<dbReference type="GO" id="GO:0008692">
    <property type="term" value="F:3-hydroxybutyryl-CoA epimerase activity"/>
    <property type="evidence" value="ECO:0007669"/>
    <property type="project" value="InterPro"/>
</dbReference>
<dbReference type="CDD" id="cd06558">
    <property type="entry name" value="crotonase-like"/>
    <property type="match status" value="1"/>
</dbReference>
<keyword evidence="5" id="KW-0276">Fatty acid metabolism</keyword>
<comment type="catalytic activity">
    <reaction evidence="13">
        <text>a (3S)-3-hydroxyacyl-CoA + NAD(+) = a 3-oxoacyl-CoA + NADH + H(+)</text>
        <dbReference type="Rhea" id="RHEA:22432"/>
        <dbReference type="ChEBI" id="CHEBI:15378"/>
        <dbReference type="ChEBI" id="CHEBI:57318"/>
        <dbReference type="ChEBI" id="CHEBI:57540"/>
        <dbReference type="ChEBI" id="CHEBI:57945"/>
        <dbReference type="ChEBI" id="CHEBI:90726"/>
        <dbReference type="EC" id="1.1.1.35"/>
    </reaction>
</comment>
<evidence type="ECO:0000313" key="17">
    <source>
        <dbReference type="Proteomes" id="UP001156870"/>
    </source>
</evidence>
<evidence type="ECO:0000256" key="1">
    <source>
        <dbReference type="ARBA" id="ARBA00005005"/>
    </source>
</evidence>
<keyword evidence="10" id="KW-0413">Isomerase</keyword>
<feature type="domain" description="3-hydroxyacyl-CoA dehydrogenase C-terminal" evidence="14">
    <location>
        <begin position="497"/>
        <end position="592"/>
    </location>
</feature>
<evidence type="ECO:0000256" key="11">
    <source>
        <dbReference type="ARBA" id="ARBA00023239"/>
    </source>
</evidence>
<dbReference type="GO" id="GO:0004165">
    <property type="term" value="F:delta(3)-delta(2)-enoyl-CoA isomerase activity"/>
    <property type="evidence" value="ECO:0007669"/>
    <property type="project" value="InterPro"/>
</dbReference>
<dbReference type="InterPro" id="IPR001753">
    <property type="entry name" value="Enoyl-CoA_hydra/iso"/>
</dbReference>
<dbReference type="SUPFAM" id="SSF52096">
    <property type="entry name" value="ClpP/crotonase"/>
    <property type="match status" value="1"/>
</dbReference>
<evidence type="ECO:0000256" key="4">
    <source>
        <dbReference type="ARBA" id="ARBA00012076"/>
    </source>
</evidence>
<dbReference type="GO" id="GO:0070403">
    <property type="term" value="F:NAD+ binding"/>
    <property type="evidence" value="ECO:0007669"/>
    <property type="project" value="InterPro"/>
</dbReference>
<dbReference type="Pfam" id="PF02737">
    <property type="entry name" value="3HCDH_N"/>
    <property type="match status" value="1"/>
</dbReference>
<keyword evidence="12" id="KW-0511">Multifunctional enzyme</keyword>
<comment type="similarity">
    <text evidence="2">In the central section; belongs to the 3-hydroxyacyl-CoA dehydrogenase family.</text>
</comment>
<dbReference type="NCBIfam" id="TIGR02437">
    <property type="entry name" value="FadB"/>
    <property type="match status" value="1"/>
</dbReference>
<evidence type="ECO:0000259" key="14">
    <source>
        <dbReference type="Pfam" id="PF00725"/>
    </source>
</evidence>
<dbReference type="EMBL" id="BSPD01000064">
    <property type="protein sequence ID" value="GLS26943.1"/>
    <property type="molecule type" value="Genomic_DNA"/>
</dbReference>
<dbReference type="InterPro" id="IPR006180">
    <property type="entry name" value="3-OHacyl-CoA_DH_CS"/>
</dbReference>
<dbReference type="Gene3D" id="1.10.1040.50">
    <property type="match status" value="1"/>
</dbReference>
<dbReference type="InterPro" id="IPR006176">
    <property type="entry name" value="3-OHacyl-CoA_DH_NAD-bd"/>
</dbReference>
<dbReference type="AlphaFoldDB" id="A0AA37WN06"/>
<evidence type="ECO:0000256" key="13">
    <source>
        <dbReference type="ARBA" id="ARBA00049556"/>
    </source>
</evidence>
<feature type="domain" description="3-hydroxyacyl-CoA dehydrogenase NAD binding" evidence="15">
    <location>
        <begin position="319"/>
        <end position="495"/>
    </location>
</feature>
<dbReference type="FunFam" id="3.40.50.720:FF:000009">
    <property type="entry name" value="Fatty oxidation complex, alpha subunit"/>
    <property type="match status" value="1"/>
</dbReference>
<comment type="similarity">
    <text evidence="3">In the N-terminal section; belongs to the enoyl-CoA hydratase/isomerase family.</text>
</comment>
<evidence type="ECO:0000256" key="2">
    <source>
        <dbReference type="ARBA" id="ARBA00007005"/>
    </source>
</evidence>
<keyword evidence="6" id="KW-0442">Lipid degradation</keyword>
<evidence type="ECO:0000256" key="10">
    <source>
        <dbReference type="ARBA" id="ARBA00023235"/>
    </source>
</evidence>
<keyword evidence="11" id="KW-0456">Lyase</keyword>
<dbReference type="RefSeq" id="WP_232594460.1">
    <property type="nucleotide sequence ID" value="NZ_BSPD01000064.1"/>
</dbReference>
<dbReference type="PROSITE" id="PS00067">
    <property type="entry name" value="3HCDH"/>
    <property type="match status" value="1"/>
</dbReference>
<comment type="pathway">
    <text evidence="1">Lipid metabolism; fatty acid beta-oxidation.</text>
</comment>
<dbReference type="Gene3D" id="3.40.50.720">
    <property type="entry name" value="NAD(P)-binding Rossmann-like Domain"/>
    <property type="match status" value="1"/>
</dbReference>